<evidence type="ECO:0000256" key="2">
    <source>
        <dbReference type="SAM" id="Phobius"/>
    </source>
</evidence>
<feature type="transmembrane region" description="Helical" evidence="2">
    <location>
        <begin position="366"/>
        <end position="389"/>
    </location>
</feature>
<dbReference type="EMBL" id="SLXO01000002">
    <property type="protein sequence ID" value="TCP37899.1"/>
    <property type="molecule type" value="Genomic_DNA"/>
</dbReference>
<dbReference type="RefSeq" id="WP_132707553.1">
    <property type="nucleotide sequence ID" value="NZ_JACIGF010000002.1"/>
</dbReference>
<accession>A0A4R2PQ30</accession>
<keyword evidence="5" id="KW-1185">Reference proteome</keyword>
<dbReference type="SUPFAM" id="SSF53448">
    <property type="entry name" value="Nucleotide-diphospho-sugar transferases"/>
    <property type="match status" value="1"/>
</dbReference>
<dbReference type="InParanoid" id="A0A4R2PQ30"/>
<evidence type="ECO:0000313" key="5">
    <source>
        <dbReference type="Proteomes" id="UP000295399"/>
    </source>
</evidence>
<comment type="caution">
    <text evidence="4">The sequence shown here is derived from an EMBL/GenBank/DDBJ whole genome shotgun (WGS) entry which is preliminary data.</text>
</comment>
<feature type="transmembrane region" description="Helical" evidence="2">
    <location>
        <begin position="401"/>
        <end position="423"/>
    </location>
</feature>
<dbReference type="FunCoup" id="A0A4R2PQ30">
    <property type="interactions" value="20"/>
</dbReference>
<sequence length="503" mass="54551">MTLVQAILAGLFWTVAGLIALNGLDDLLTDLGHHGRTLWRRLWVYGRHRRACVARLPTLAERPIAILVPAWSEAEVIGPMLASLRRSVRYRRYRVYLGVYPNDPLTSRAAEAVRHTSPADGGASDRARDQAKDRAKDRASGRAGAAGDWLRIVSLDRDGPTSKADCLNALYTAARADAPAVYLLHDAEDLVDPDALTVINLLVGRYPMVQLPVEPLAQPSWFGVANHYMDEFAESHGKDLPWREAVSGGVPSAGVGCGFAAGALDTLARARGGRPFRPGSLTEDYEAALSLALALGERGGRLILARVPRRPGAPPVATRAYFPHRFSAAVRQKARWYVGIAYQGWRLLGWPGGVVRRWVLLRDRKAPLVAVLALAGYGFVGAYGGYWLTAWLDGGAGTASAPAWVGAPGTLALVQVNLALLAWRAGHRMVYTGRAYGWRQGLWALARMPVANLVNACAAVRAGWLVWGHLRSGRPLVWQKTEHSFPDPARLPGPGRRPGEPAS</sequence>
<protein>
    <submittedName>
        <fullName evidence="4">Adsorption protein B</fullName>
    </submittedName>
</protein>
<evidence type="ECO:0000256" key="1">
    <source>
        <dbReference type="SAM" id="MobiDB-lite"/>
    </source>
</evidence>
<evidence type="ECO:0000313" key="4">
    <source>
        <dbReference type="EMBL" id="TCP37899.1"/>
    </source>
</evidence>
<feature type="region of interest" description="Disordered" evidence="1">
    <location>
        <begin position="484"/>
        <end position="503"/>
    </location>
</feature>
<reference evidence="4 5" key="1">
    <citation type="submission" date="2019-03" db="EMBL/GenBank/DDBJ databases">
        <title>Genomic Encyclopedia of Type Strains, Phase IV (KMG-IV): sequencing the most valuable type-strain genomes for metagenomic binning, comparative biology and taxonomic classification.</title>
        <authorList>
            <person name="Goeker M."/>
        </authorList>
    </citation>
    <scope>NUCLEOTIDE SEQUENCE [LARGE SCALE GENOMIC DNA]</scope>
    <source>
        <strain evidence="4 5">DSM 2132</strain>
    </source>
</reference>
<dbReference type="Pfam" id="PF13632">
    <property type="entry name" value="Glyco_trans_2_3"/>
    <property type="match status" value="1"/>
</dbReference>
<gene>
    <name evidence="4" type="ORF">EV659_102307</name>
</gene>
<feature type="domain" description="Glycosyltransferase 2-like" evidence="3">
    <location>
        <begin position="183"/>
        <end position="382"/>
    </location>
</feature>
<keyword evidence="2" id="KW-1133">Transmembrane helix</keyword>
<evidence type="ECO:0000259" key="3">
    <source>
        <dbReference type="Pfam" id="PF13632"/>
    </source>
</evidence>
<name>A0A4R2PQ30_RHOSA</name>
<dbReference type="InterPro" id="IPR001173">
    <property type="entry name" value="Glyco_trans_2-like"/>
</dbReference>
<dbReference type="AlphaFoldDB" id="A0A4R2PQ30"/>
<keyword evidence="2" id="KW-0472">Membrane</keyword>
<feature type="compositionally biased region" description="Low complexity" evidence="1">
    <location>
        <begin position="486"/>
        <end position="503"/>
    </location>
</feature>
<keyword evidence="2" id="KW-0812">Transmembrane</keyword>
<dbReference type="Proteomes" id="UP000295399">
    <property type="component" value="Unassembled WGS sequence"/>
</dbReference>
<dbReference type="InterPro" id="IPR029044">
    <property type="entry name" value="Nucleotide-diphossugar_trans"/>
</dbReference>
<proteinExistence type="predicted"/>
<feature type="compositionally biased region" description="Basic and acidic residues" evidence="1">
    <location>
        <begin position="123"/>
        <end position="140"/>
    </location>
</feature>
<dbReference type="OrthoDB" id="5294733at2"/>
<organism evidence="4 5">
    <name type="scientific">Rhodothalassium salexigens DSM 2132</name>
    <dbReference type="NCBI Taxonomy" id="1188247"/>
    <lineage>
        <taxon>Bacteria</taxon>
        <taxon>Pseudomonadati</taxon>
        <taxon>Pseudomonadota</taxon>
        <taxon>Alphaproteobacteria</taxon>
        <taxon>Rhodothalassiales</taxon>
        <taxon>Rhodothalassiaceae</taxon>
        <taxon>Rhodothalassium</taxon>
    </lineage>
</organism>
<feature type="region of interest" description="Disordered" evidence="1">
    <location>
        <begin position="109"/>
        <end position="140"/>
    </location>
</feature>